<gene>
    <name evidence="1" type="ORF">GCM10010361_17530</name>
</gene>
<reference evidence="2" key="1">
    <citation type="journal article" date="2019" name="Int. J. Syst. Evol. Microbiol.">
        <title>The Global Catalogue of Microorganisms (GCM) 10K type strain sequencing project: providing services to taxonomists for standard genome sequencing and annotation.</title>
        <authorList>
            <consortium name="The Broad Institute Genomics Platform"/>
            <consortium name="The Broad Institute Genome Sequencing Center for Infectious Disease"/>
            <person name="Wu L."/>
            <person name="Ma J."/>
        </authorList>
    </citation>
    <scope>NUCLEOTIDE SEQUENCE [LARGE SCALE GENOMIC DNA]</scope>
    <source>
        <strain evidence="2">JCM 4805</strain>
    </source>
</reference>
<proteinExistence type="predicted"/>
<name>A0ABP3JHL8_9ACTN</name>
<evidence type="ECO:0000313" key="2">
    <source>
        <dbReference type="Proteomes" id="UP001500909"/>
    </source>
</evidence>
<organism evidence="1 2">
    <name type="scientific">Streptomyces olivaceiscleroticus</name>
    <dbReference type="NCBI Taxonomy" id="68245"/>
    <lineage>
        <taxon>Bacteria</taxon>
        <taxon>Bacillati</taxon>
        <taxon>Actinomycetota</taxon>
        <taxon>Actinomycetes</taxon>
        <taxon>Kitasatosporales</taxon>
        <taxon>Streptomycetaceae</taxon>
        <taxon>Streptomyces</taxon>
    </lineage>
</organism>
<accession>A0ABP3JHL8</accession>
<sequence>MRFLAPAEMLKTAGVESGYVGEKEVKVAKSEASALAGAWCKKASPRSHRAE</sequence>
<evidence type="ECO:0000313" key="1">
    <source>
        <dbReference type="EMBL" id="GAA0453932.1"/>
    </source>
</evidence>
<protein>
    <submittedName>
        <fullName evidence="1">Uncharacterized protein</fullName>
    </submittedName>
</protein>
<dbReference type="Proteomes" id="UP001500909">
    <property type="component" value="Unassembled WGS sequence"/>
</dbReference>
<keyword evidence="2" id="KW-1185">Reference proteome</keyword>
<dbReference type="EMBL" id="BAAABY010000010">
    <property type="protein sequence ID" value="GAA0453932.1"/>
    <property type="molecule type" value="Genomic_DNA"/>
</dbReference>
<comment type="caution">
    <text evidence="1">The sequence shown here is derived from an EMBL/GenBank/DDBJ whole genome shotgun (WGS) entry which is preliminary data.</text>
</comment>